<feature type="compositionally biased region" description="Pro residues" evidence="1">
    <location>
        <begin position="290"/>
        <end position="303"/>
    </location>
</feature>
<evidence type="ECO:0000256" key="1">
    <source>
        <dbReference type="SAM" id="MobiDB-lite"/>
    </source>
</evidence>
<evidence type="ECO:0000313" key="4">
    <source>
        <dbReference type="Proteomes" id="UP000324222"/>
    </source>
</evidence>
<feature type="region of interest" description="Disordered" evidence="1">
    <location>
        <begin position="833"/>
        <end position="862"/>
    </location>
</feature>
<feature type="compositionally biased region" description="Polar residues" evidence="1">
    <location>
        <begin position="305"/>
        <end position="316"/>
    </location>
</feature>
<feature type="compositionally biased region" description="Basic and acidic residues" evidence="1">
    <location>
        <begin position="126"/>
        <end position="139"/>
    </location>
</feature>
<keyword evidence="2" id="KW-0472">Membrane</keyword>
<feature type="region of interest" description="Disordered" evidence="1">
    <location>
        <begin position="116"/>
        <end position="183"/>
    </location>
</feature>
<feature type="region of interest" description="Disordered" evidence="1">
    <location>
        <begin position="263"/>
        <end position="316"/>
    </location>
</feature>
<feature type="region of interest" description="Disordered" evidence="1">
    <location>
        <begin position="1"/>
        <end position="24"/>
    </location>
</feature>
<evidence type="ECO:0000256" key="2">
    <source>
        <dbReference type="SAM" id="Phobius"/>
    </source>
</evidence>
<feature type="compositionally biased region" description="Basic and acidic residues" evidence="1">
    <location>
        <begin position="836"/>
        <end position="855"/>
    </location>
</feature>
<feature type="region of interest" description="Disordered" evidence="1">
    <location>
        <begin position="200"/>
        <end position="251"/>
    </location>
</feature>
<feature type="compositionally biased region" description="Low complexity" evidence="1">
    <location>
        <begin position="444"/>
        <end position="461"/>
    </location>
</feature>
<gene>
    <name evidence="3" type="ORF">E2C01_027218</name>
</gene>
<feature type="region of interest" description="Disordered" evidence="1">
    <location>
        <begin position="440"/>
        <end position="461"/>
    </location>
</feature>
<dbReference type="EMBL" id="VSRR010002925">
    <property type="protein sequence ID" value="MPC33851.1"/>
    <property type="molecule type" value="Genomic_DNA"/>
</dbReference>
<accession>A0A5B7EHL4</accession>
<name>A0A5B7EHL4_PORTR</name>
<feature type="region of interest" description="Disordered" evidence="1">
    <location>
        <begin position="395"/>
        <end position="417"/>
    </location>
</feature>
<feature type="compositionally biased region" description="Basic and acidic residues" evidence="1">
    <location>
        <begin position="8"/>
        <end position="20"/>
    </location>
</feature>
<dbReference type="AlphaFoldDB" id="A0A5B7EHL4"/>
<feature type="transmembrane region" description="Helical" evidence="2">
    <location>
        <begin position="718"/>
        <end position="742"/>
    </location>
</feature>
<keyword evidence="2" id="KW-1133">Transmembrane helix</keyword>
<comment type="caution">
    <text evidence="3">The sequence shown here is derived from an EMBL/GenBank/DDBJ whole genome shotgun (WGS) entry which is preliminary data.</text>
</comment>
<dbReference type="OrthoDB" id="6356983at2759"/>
<dbReference type="Proteomes" id="UP000324222">
    <property type="component" value="Unassembled WGS sequence"/>
</dbReference>
<organism evidence="3 4">
    <name type="scientific">Portunus trituberculatus</name>
    <name type="common">Swimming crab</name>
    <name type="synonym">Neptunus trituberculatus</name>
    <dbReference type="NCBI Taxonomy" id="210409"/>
    <lineage>
        <taxon>Eukaryota</taxon>
        <taxon>Metazoa</taxon>
        <taxon>Ecdysozoa</taxon>
        <taxon>Arthropoda</taxon>
        <taxon>Crustacea</taxon>
        <taxon>Multicrustacea</taxon>
        <taxon>Malacostraca</taxon>
        <taxon>Eumalacostraca</taxon>
        <taxon>Eucarida</taxon>
        <taxon>Decapoda</taxon>
        <taxon>Pleocyemata</taxon>
        <taxon>Brachyura</taxon>
        <taxon>Eubrachyura</taxon>
        <taxon>Portunoidea</taxon>
        <taxon>Portunidae</taxon>
        <taxon>Portuninae</taxon>
        <taxon>Portunus</taxon>
    </lineage>
</organism>
<proteinExistence type="predicted"/>
<feature type="compositionally biased region" description="Basic residues" evidence="1">
    <location>
        <begin position="267"/>
        <end position="282"/>
    </location>
</feature>
<keyword evidence="4" id="KW-1185">Reference proteome</keyword>
<keyword evidence="2" id="KW-0812">Transmembrane</keyword>
<protein>
    <submittedName>
        <fullName evidence="3">Uncharacterized protein</fullName>
    </submittedName>
</protein>
<feature type="compositionally biased region" description="Low complexity" evidence="1">
    <location>
        <begin position="231"/>
        <end position="240"/>
    </location>
</feature>
<sequence length="916" mass="99864">MNRPVVASERRRGGDGDRPLKLGGYLNTAQIGAPSENTTLFPPSSVQKDSEEWRQEVLKMNLSVNENVPVNVNIPIENATLFRPSSVQNGEDTEEWRHNIQVNPSEKVVNIKKVNVPSETTTYSDQNEKDGQEQQEQQHKTPKVNPSEKIMENVTRKVNIPLKTTTTSSQNKKDMEEQQEQQHNIPKMLKSAPLTPYKHNAGVNITASHPGEQSGDMGERSGGDSPGVSFGATTERGTTRGTRRGAMRGSDVVWGSEDGVVHLEMRPRHRPTPRPVTRIRKPLRGEVTQPPSPPPLPPPPPPHQTADSPSTHTPELSTLVSGVWTTSTPEAEADTPVEMLAGVAGLTSAENIDTLDQVGTNTPEEMETSTGDLIETAVETLTGMAGLTGAENVNTEDQVGKNTPEEVETSTGGNDVTFLPDEWLSSTLQEDWLTFTEIDTQDHSTSPPATHLPLPPALTSSLPPSLTPTFPPSLPPTPSPQDAIEDSFRITTRGLDFLLEASPTGQTPDTTELPKDDLFTLDLTITTTREGLKVEARDVTLDPSQIAKATSYEGSSYPTATRSATVTTTWVDEQKASSGMDSTETPDLNPYDTAVELVDSDTEATEIHDVDVTTVYPSTIEGNTETTPILFQASSEEEVTESPAHTRYKTQIANTKEGRAQNLTRNETQNTARSLSFPVAANVTEMNESVTKGSENQDVVYEIPVVTRNAGPQLSASVVVALSVCCAVVLVLAALSVALWVCRRHKNRSKIYLSREAAKPRAFFTRPMNPAVLPEDSDREDAVYMLEFQRPRPPILLGDDHKGIYFIKREDGEEECRAGMGVENEAFSDVPLGEADEVRTRLDPPKYEQRSKQDSDADSGIRVWSSTGSLHAAASPLPAHCRVPPPPYSPSISKESVCLAVHSLPSLPRNSQLFDV</sequence>
<evidence type="ECO:0000313" key="3">
    <source>
        <dbReference type="EMBL" id="MPC33851.1"/>
    </source>
</evidence>
<reference evidence="3 4" key="1">
    <citation type="submission" date="2019-05" db="EMBL/GenBank/DDBJ databases">
        <title>Another draft genome of Portunus trituberculatus and its Hox gene families provides insights of decapod evolution.</title>
        <authorList>
            <person name="Jeong J.-H."/>
            <person name="Song I."/>
            <person name="Kim S."/>
            <person name="Choi T."/>
            <person name="Kim D."/>
            <person name="Ryu S."/>
            <person name="Kim W."/>
        </authorList>
    </citation>
    <scope>NUCLEOTIDE SEQUENCE [LARGE SCALE GENOMIC DNA]</scope>
    <source>
        <tissue evidence="3">Muscle</tissue>
    </source>
</reference>